<organism evidence="3 4">
    <name type="scientific">Luteococcus peritonei</name>
    <dbReference type="NCBI Taxonomy" id="88874"/>
    <lineage>
        <taxon>Bacteria</taxon>
        <taxon>Bacillati</taxon>
        <taxon>Actinomycetota</taxon>
        <taxon>Actinomycetes</taxon>
        <taxon>Propionibacteriales</taxon>
        <taxon>Propionibacteriaceae</taxon>
        <taxon>Luteococcus</taxon>
    </lineage>
</organism>
<keyword evidence="1" id="KW-0812">Transmembrane</keyword>
<feature type="transmembrane region" description="Helical" evidence="1">
    <location>
        <begin position="217"/>
        <end position="237"/>
    </location>
</feature>
<feature type="transmembrane region" description="Helical" evidence="1">
    <location>
        <begin position="91"/>
        <end position="117"/>
    </location>
</feature>
<dbReference type="RefSeq" id="WP_343872021.1">
    <property type="nucleotide sequence ID" value="NZ_BAAAIX010000004.1"/>
</dbReference>
<dbReference type="PANTHER" id="PTHR39430:SF1">
    <property type="entry name" value="PROTEASE"/>
    <property type="match status" value="1"/>
</dbReference>
<dbReference type="EMBL" id="JBHUFZ010000025">
    <property type="protein sequence ID" value="MFD1890710.1"/>
    <property type="molecule type" value="Genomic_DNA"/>
</dbReference>
<sequence length="299" mass="31193">MSHPSPAALRPAPDQPLPAPGWTRSPLLRAIAFFAILLLGLQAANDFVTAESTPLWLSTLVPVVLSVAGYLLVCTILEGRGRPHELAPRRIGGLAAGFALGGGVCLVVFGLCWVMGWQQVLGIRPDAPLLGPVLALGLAVGIIEEIIFRGVLFRTVELGLGTWGAVLASAVVFGMAHLANPDATMTGAVAIALEAGVALGLLYAWSRSLWLVIGVHAGWNALLHPVLGSALSGALPAGDGLVVSRPSGPELLSGGAFGLEASLVSVLVWLAVSAWVALRLRRDGTVVAPWWVRRRAETY</sequence>
<feature type="transmembrane region" description="Helical" evidence="1">
    <location>
        <begin position="160"/>
        <end position="179"/>
    </location>
</feature>
<evidence type="ECO:0000313" key="4">
    <source>
        <dbReference type="Proteomes" id="UP001597326"/>
    </source>
</evidence>
<evidence type="ECO:0000313" key="3">
    <source>
        <dbReference type="EMBL" id="MFD1890710.1"/>
    </source>
</evidence>
<feature type="domain" description="CAAX prenyl protease 2/Lysostaphin resistance protein A-like" evidence="2">
    <location>
        <begin position="130"/>
        <end position="222"/>
    </location>
</feature>
<protein>
    <submittedName>
        <fullName evidence="3">Type II CAAX endopeptidase family protein</fullName>
    </submittedName>
</protein>
<keyword evidence="1" id="KW-0472">Membrane</keyword>
<feature type="transmembrane region" description="Helical" evidence="1">
    <location>
        <begin position="27"/>
        <end position="44"/>
    </location>
</feature>
<feature type="transmembrane region" description="Helical" evidence="1">
    <location>
        <begin position="257"/>
        <end position="278"/>
    </location>
</feature>
<evidence type="ECO:0000259" key="2">
    <source>
        <dbReference type="Pfam" id="PF02517"/>
    </source>
</evidence>
<accession>A0ABW4RWR4</accession>
<feature type="transmembrane region" description="Helical" evidence="1">
    <location>
        <begin position="129"/>
        <end position="148"/>
    </location>
</feature>
<feature type="transmembrane region" description="Helical" evidence="1">
    <location>
        <begin position="56"/>
        <end position="79"/>
    </location>
</feature>
<evidence type="ECO:0000256" key="1">
    <source>
        <dbReference type="SAM" id="Phobius"/>
    </source>
</evidence>
<name>A0ABW4RWR4_9ACTN</name>
<keyword evidence="4" id="KW-1185">Reference proteome</keyword>
<proteinExistence type="predicted"/>
<feature type="transmembrane region" description="Helical" evidence="1">
    <location>
        <begin position="185"/>
        <end position="205"/>
    </location>
</feature>
<comment type="caution">
    <text evidence="3">The sequence shown here is derived from an EMBL/GenBank/DDBJ whole genome shotgun (WGS) entry which is preliminary data.</text>
</comment>
<dbReference type="PANTHER" id="PTHR39430">
    <property type="entry name" value="MEMBRANE-ASSOCIATED PROTEASE-RELATED"/>
    <property type="match status" value="1"/>
</dbReference>
<dbReference type="InterPro" id="IPR003675">
    <property type="entry name" value="Rce1/LyrA-like_dom"/>
</dbReference>
<reference evidence="4" key="1">
    <citation type="journal article" date="2019" name="Int. J. Syst. Evol. Microbiol.">
        <title>The Global Catalogue of Microorganisms (GCM) 10K type strain sequencing project: providing services to taxonomists for standard genome sequencing and annotation.</title>
        <authorList>
            <consortium name="The Broad Institute Genomics Platform"/>
            <consortium name="The Broad Institute Genome Sequencing Center for Infectious Disease"/>
            <person name="Wu L."/>
            <person name="Ma J."/>
        </authorList>
    </citation>
    <scope>NUCLEOTIDE SEQUENCE [LARGE SCALE GENOMIC DNA]</scope>
    <source>
        <strain evidence="4">CAIM 431</strain>
    </source>
</reference>
<keyword evidence="1" id="KW-1133">Transmembrane helix</keyword>
<gene>
    <name evidence="3" type="ORF">ACFSCS_11040</name>
</gene>
<dbReference type="Pfam" id="PF02517">
    <property type="entry name" value="Rce1-like"/>
    <property type="match status" value="1"/>
</dbReference>
<dbReference type="Proteomes" id="UP001597326">
    <property type="component" value="Unassembled WGS sequence"/>
</dbReference>